<reference evidence="3" key="1">
    <citation type="submission" date="2016-11" db="UniProtKB">
        <authorList>
            <consortium name="WormBaseParasite"/>
        </authorList>
    </citation>
    <scope>IDENTIFICATION</scope>
</reference>
<evidence type="ECO:0000256" key="1">
    <source>
        <dbReference type="SAM" id="MobiDB-lite"/>
    </source>
</evidence>
<dbReference type="WBParaSite" id="Csp11.Scaffold577.g4480.t1">
    <property type="protein sequence ID" value="Csp11.Scaffold577.g4480.t1"/>
    <property type="gene ID" value="Csp11.Scaffold577.g4480"/>
</dbReference>
<organism evidence="2 3">
    <name type="scientific">Caenorhabditis tropicalis</name>
    <dbReference type="NCBI Taxonomy" id="1561998"/>
    <lineage>
        <taxon>Eukaryota</taxon>
        <taxon>Metazoa</taxon>
        <taxon>Ecdysozoa</taxon>
        <taxon>Nematoda</taxon>
        <taxon>Chromadorea</taxon>
        <taxon>Rhabditida</taxon>
        <taxon>Rhabditina</taxon>
        <taxon>Rhabditomorpha</taxon>
        <taxon>Rhabditoidea</taxon>
        <taxon>Rhabditidae</taxon>
        <taxon>Peloderinae</taxon>
        <taxon>Caenorhabditis</taxon>
    </lineage>
</organism>
<evidence type="ECO:0000313" key="2">
    <source>
        <dbReference type="Proteomes" id="UP000095282"/>
    </source>
</evidence>
<evidence type="ECO:0000313" key="3">
    <source>
        <dbReference type="WBParaSite" id="Csp11.Scaffold577.g4480.t1"/>
    </source>
</evidence>
<accession>A0A1I7TC22</accession>
<sequence>MGTRQSTSRSDLQLKKPRRSSIQLSGTYGNCDETSRGIIKGEIKPLDPILFAEMKRQPVMMKGWLRTFGTTFVIL</sequence>
<feature type="compositionally biased region" description="Polar residues" evidence="1">
    <location>
        <begin position="1"/>
        <end position="11"/>
    </location>
</feature>
<feature type="region of interest" description="Disordered" evidence="1">
    <location>
        <begin position="1"/>
        <end position="28"/>
    </location>
</feature>
<dbReference type="AlphaFoldDB" id="A0A1I7TC22"/>
<name>A0A1I7TC22_9PELO</name>
<dbReference type="Proteomes" id="UP000095282">
    <property type="component" value="Unplaced"/>
</dbReference>
<protein>
    <submittedName>
        <fullName evidence="3">Ovule protein</fullName>
    </submittedName>
</protein>
<keyword evidence="2" id="KW-1185">Reference proteome</keyword>
<proteinExistence type="predicted"/>